<feature type="region of interest" description="Disordered" evidence="1">
    <location>
        <begin position="47"/>
        <end position="86"/>
    </location>
</feature>
<dbReference type="EMBL" id="BSUZ01000001">
    <property type="protein sequence ID" value="GMA86579.1"/>
    <property type="molecule type" value="Genomic_DNA"/>
</dbReference>
<reference evidence="3" key="1">
    <citation type="journal article" date="2019" name="Int. J. Syst. Evol. Microbiol.">
        <title>The Global Catalogue of Microorganisms (GCM) 10K type strain sequencing project: providing services to taxonomists for standard genome sequencing and annotation.</title>
        <authorList>
            <consortium name="The Broad Institute Genomics Platform"/>
            <consortium name="The Broad Institute Genome Sequencing Center for Infectious Disease"/>
            <person name="Wu L."/>
            <person name="Ma J."/>
        </authorList>
    </citation>
    <scope>NUCLEOTIDE SEQUENCE [LARGE SCALE GENOMIC DNA]</scope>
    <source>
        <strain evidence="3">NBRC 108730</strain>
    </source>
</reference>
<evidence type="ECO:0000313" key="2">
    <source>
        <dbReference type="EMBL" id="GMA86579.1"/>
    </source>
</evidence>
<accession>A0ABQ6JFJ9</accession>
<gene>
    <name evidence="2" type="ORF">GCM10025868_18290</name>
</gene>
<proteinExistence type="predicted"/>
<keyword evidence="3" id="KW-1185">Reference proteome</keyword>
<name>A0ABQ6JFJ9_9ACTN</name>
<protein>
    <submittedName>
        <fullName evidence="2">Uncharacterized protein</fullName>
    </submittedName>
</protein>
<dbReference type="Proteomes" id="UP001157017">
    <property type="component" value="Unassembled WGS sequence"/>
</dbReference>
<comment type="caution">
    <text evidence="2">The sequence shown here is derived from an EMBL/GenBank/DDBJ whole genome shotgun (WGS) entry which is preliminary data.</text>
</comment>
<organism evidence="2 3">
    <name type="scientific">Angustibacter aerolatus</name>
    <dbReference type="NCBI Taxonomy" id="1162965"/>
    <lineage>
        <taxon>Bacteria</taxon>
        <taxon>Bacillati</taxon>
        <taxon>Actinomycetota</taxon>
        <taxon>Actinomycetes</taxon>
        <taxon>Kineosporiales</taxon>
        <taxon>Kineosporiaceae</taxon>
    </lineage>
</organism>
<sequence length="94" mass="9349">MLHLQRAGAVRRVVQIGVVATGPTGAVVVEPALVVDDAGPEVATALAGAATPDATTSERSAPRHDLTGVAPPVGAGSEGRRGPGWPRLAALLGR</sequence>
<evidence type="ECO:0000313" key="3">
    <source>
        <dbReference type="Proteomes" id="UP001157017"/>
    </source>
</evidence>
<evidence type="ECO:0000256" key="1">
    <source>
        <dbReference type="SAM" id="MobiDB-lite"/>
    </source>
</evidence>